<dbReference type="InterPro" id="IPR003591">
    <property type="entry name" value="Leu-rich_rpt_typical-subtyp"/>
</dbReference>
<keyword evidence="5" id="KW-1185">Reference proteome</keyword>
<sequence length="553" mass="61903">MDEEEPLLPTLPAVSWNAGSQCISNYPRKRRKQRGRAASPLPLTSACESSDPAFFSSDDDPGLDNYNNQNRRKKRYIGSWFHQRPTSSESSLNEGPAHDLPLSKRTLTRQIDSGIYMGSDLTDYDDEPDEISDSPAPVRLLRQAARQAPTISPAERLAQIKIQDCLDRGHDCFDLYSLGLEELSGDTISRVGDFAYVPVVVRDVGFTHKLPEPQLLLANNRLTRLPGALFDLMHLRVLSLRGNQLTELPPAICKLPNLVSLNLSQNRLHSLPGELLDFLRPGTSLRDLTVFPNPFVQPTRPFDYIRNDDHPASRPGFAAPKVRYAFRRGQEEELSLLPKILSRRIARSPVQRLSSSGVVLSDFKLALGGGPAGVPTTVEVFGGNGDDHPADIDRVGAARRSRAPLDRAESLRPSVVPSLVEAILRSCHQSKHLHHLESYIPEDLGHLRALIRRAAEQREQGGLTCSRCRKAIVVPTMEWIEWRELRTIDVHRNPDVLSVSVGQLCSNKAEMAVPFLRRACSWRCGPDGHKQEPEWKAPDKRLEEFFNPPERAE</sequence>
<keyword evidence="2" id="KW-0677">Repeat</keyword>
<keyword evidence="1" id="KW-0433">Leucine-rich repeat</keyword>
<dbReference type="EMBL" id="LGSR01000013">
    <property type="protein sequence ID" value="KOS20844.1"/>
    <property type="molecule type" value="Genomic_DNA"/>
</dbReference>
<name>A0A0M8N549_ESCWE</name>
<accession>A0A0M8N549</accession>
<dbReference type="InterPro" id="IPR032675">
    <property type="entry name" value="LRR_dom_sf"/>
</dbReference>
<evidence type="ECO:0000313" key="5">
    <source>
        <dbReference type="Proteomes" id="UP000053831"/>
    </source>
</evidence>
<evidence type="ECO:0000256" key="1">
    <source>
        <dbReference type="ARBA" id="ARBA00022614"/>
    </source>
</evidence>
<dbReference type="SMART" id="SM00369">
    <property type="entry name" value="LRR_TYP"/>
    <property type="match status" value="2"/>
</dbReference>
<evidence type="ECO:0000256" key="3">
    <source>
        <dbReference type="SAM" id="MobiDB-lite"/>
    </source>
</evidence>
<evidence type="ECO:0000256" key="2">
    <source>
        <dbReference type="ARBA" id="ARBA00022737"/>
    </source>
</evidence>
<dbReference type="PANTHER" id="PTHR48051:SF1">
    <property type="entry name" value="RAS SUPPRESSOR PROTEIN 1"/>
    <property type="match status" value="1"/>
</dbReference>
<dbReference type="PROSITE" id="PS51450">
    <property type="entry name" value="LRR"/>
    <property type="match status" value="2"/>
</dbReference>
<organism evidence="4 5">
    <name type="scientific">Escovopsis weberi</name>
    <dbReference type="NCBI Taxonomy" id="150374"/>
    <lineage>
        <taxon>Eukaryota</taxon>
        <taxon>Fungi</taxon>
        <taxon>Dikarya</taxon>
        <taxon>Ascomycota</taxon>
        <taxon>Pezizomycotina</taxon>
        <taxon>Sordariomycetes</taxon>
        <taxon>Hypocreomycetidae</taxon>
        <taxon>Hypocreales</taxon>
        <taxon>Hypocreaceae</taxon>
        <taxon>Escovopsis</taxon>
    </lineage>
</organism>
<dbReference type="PANTHER" id="PTHR48051">
    <property type="match status" value="1"/>
</dbReference>
<proteinExistence type="predicted"/>
<dbReference type="Pfam" id="PF13855">
    <property type="entry name" value="LRR_8"/>
    <property type="match status" value="1"/>
</dbReference>
<feature type="region of interest" description="Disordered" evidence="3">
    <location>
        <begin position="22"/>
        <end position="69"/>
    </location>
</feature>
<protein>
    <submittedName>
        <fullName evidence="4">Leucine-rich repeat-containing protein 1</fullName>
    </submittedName>
</protein>
<dbReference type="OrthoDB" id="1517790at2759"/>
<feature type="region of interest" description="Disordered" evidence="3">
    <location>
        <begin position="84"/>
        <end position="104"/>
    </location>
</feature>
<dbReference type="InterPro" id="IPR050216">
    <property type="entry name" value="LRR_domain-containing"/>
</dbReference>
<reference evidence="4 5" key="1">
    <citation type="submission" date="2015-07" db="EMBL/GenBank/DDBJ databases">
        <title>The genome of the fungus Escovopsis weberi, a specialized disease agent of ant agriculture.</title>
        <authorList>
            <person name="de Man T.J."/>
            <person name="Stajich J.E."/>
            <person name="Kubicek C.P."/>
            <person name="Chenthamara K."/>
            <person name="Atanasova L."/>
            <person name="Druzhinina I.S."/>
            <person name="Birnbaum S."/>
            <person name="Barribeau S.M."/>
            <person name="Teiling C."/>
            <person name="Suen G."/>
            <person name="Currie C."/>
            <person name="Gerardo N.M."/>
        </authorList>
    </citation>
    <scope>NUCLEOTIDE SEQUENCE [LARGE SCALE GENOMIC DNA]</scope>
</reference>
<feature type="compositionally biased region" description="Polar residues" evidence="3">
    <location>
        <begin position="84"/>
        <end position="93"/>
    </location>
</feature>
<dbReference type="Proteomes" id="UP000053831">
    <property type="component" value="Unassembled WGS sequence"/>
</dbReference>
<dbReference type="Gene3D" id="3.80.10.10">
    <property type="entry name" value="Ribonuclease Inhibitor"/>
    <property type="match status" value="1"/>
</dbReference>
<dbReference type="SUPFAM" id="SSF52075">
    <property type="entry name" value="Outer arm dynein light chain 1"/>
    <property type="match status" value="1"/>
</dbReference>
<comment type="caution">
    <text evidence="4">The sequence shown here is derived from an EMBL/GenBank/DDBJ whole genome shotgun (WGS) entry which is preliminary data.</text>
</comment>
<dbReference type="GO" id="GO:0005737">
    <property type="term" value="C:cytoplasm"/>
    <property type="evidence" value="ECO:0007669"/>
    <property type="project" value="TreeGrafter"/>
</dbReference>
<dbReference type="AlphaFoldDB" id="A0A0M8N549"/>
<dbReference type="STRING" id="150374.A0A0M8N549"/>
<evidence type="ECO:0000313" key="4">
    <source>
        <dbReference type="EMBL" id="KOS20844.1"/>
    </source>
</evidence>
<gene>
    <name evidence="4" type="ORF">ESCO_004057</name>
</gene>
<dbReference type="InterPro" id="IPR001611">
    <property type="entry name" value="Leu-rich_rpt"/>
</dbReference>